<organism evidence="9 10">
    <name type="scientific">Actinidia rufa</name>
    <dbReference type="NCBI Taxonomy" id="165716"/>
    <lineage>
        <taxon>Eukaryota</taxon>
        <taxon>Viridiplantae</taxon>
        <taxon>Streptophyta</taxon>
        <taxon>Embryophyta</taxon>
        <taxon>Tracheophyta</taxon>
        <taxon>Spermatophyta</taxon>
        <taxon>Magnoliopsida</taxon>
        <taxon>eudicotyledons</taxon>
        <taxon>Gunneridae</taxon>
        <taxon>Pentapetalae</taxon>
        <taxon>asterids</taxon>
        <taxon>Ericales</taxon>
        <taxon>Actinidiaceae</taxon>
        <taxon>Actinidia</taxon>
    </lineage>
</organism>
<feature type="compositionally biased region" description="Basic and acidic residues" evidence="6">
    <location>
        <begin position="96"/>
        <end position="165"/>
    </location>
</feature>
<gene>
    <name evidence="9" type="ORF">Acr_26g0012920</name>
</gene>
<dbReference type="InterPro" id="IPR040911">
    <property type="entry name" value="Exostosin_GT47"/>
</dbReference>
<comment type="similarity">
    <text evidence="2">Belongs to the glycosyltransferase 47 family.</text>
</comment>
<feature type="domain" description="Exostosin GT47" evidence="8">
    <location>
        <begin position="395"/>
        <end position="459"/>
    </location>
</feature>
<keyword evidence="3" id="KW-0808">Transferase</keyword>
<dbReference type="Proteomes" id="UP000585474">
    <property type="component" value="Unassembled WGS sequence"/>
</dbReference>
<evidence type="ECO:0000259" key="8">
    <source>
        <dbReference type="Pfam" id="PF03016"/>
    </source>
</evidence>
<keyword evidence="7" id="KW-0472">Membrane</keyword>
<sequence>MDTSNTVRWRKHLWLVFFGLFVFWYLLLYVHDWSSLHGLTPLALQDHINSIRNPNEMNDLSPNDDQSISSKRSDQIKAVEKEKSIEKIDQTPVGGKELESAKESKKGDVHRMPVGDEELESAKERKKGDVHRMPVGDEELESAKGREKVDVDRTPVGDKGREKHVSPIPSVGGKTFEKGKSSCSGRYIYVQDIPKKFNDDLIENCQSLNNWSNMCDYLVDMGLGQRMPSDKVFSNTGWFVTNQFSLEVIFHNRMKQYECLTNNSSKASVVFVPYYTGLDVARYLWGSKASKRDSGSIELFKWLREQPEWKPMSGRDHFLVVGRITWDFRRGIDEDWAWGSKLMLLPESQNMTILTIESSPWNSNDFAIPYPTYFHPSSDAGGFPMAEQDEEGEKASSVFCLQPQGDSFTRRSTFDSIMAGCIPVFFHPGSAYIQYLWHLPKNFNKYSVLIPENDVRVNKVSIEAELEKIPKAKVVAMREEAIKLIPKVIYADPRSRLETLEDAFDLTVKGVLERIEKLRGEMREVKNSSLVVEDECTWKYNFFGRLDNHEWDHFF</sequence>
<dbReference type="GO" id="GO:0016757">
    <property type="term" value="F:glycosyltransferase activity"/>
    <property type="evidence" value="ECO:0007669"/>
    <property type="project" value="UniProtKB-KW"/>
</dbReference>
<evidence type="ECO:0000256" key="7">
    <source>
        <dbReference type="SAM" id="Phobius"/>
    </source>
</evidence>
<feature type="compositionally biased region" description="Polar residues" evidence="6">
    <location>
        <begin position="54"/>
        <end position="70"/>
    </location>
</feature>
<keyword evidence="3" id="KW-0328">Glycosyltransferase</keyword>
<keyword evidence="4" id="KW-0735">Signal-anchor</keyword>
<reference evidence="9 10" key="1">
    <citation type="submission" date="2019-07" db="EMBL/GenBank/DDBJ databases">
        <title>De Novo Assembly of kiwifruit Actinidia rufa.</title>
        <authorList>
            <person name="Sugita-Konishi S."/>
            <person name="Sato K."/>
            <person name="Mori E."/>
            <person name="Abe Y."/>
            <person name="Kisaki G."/>
            <person name="Hamano K."/>
            <person name="Suezawa K."/>
            <person name="Otani M."/>
            <person name="Fukuda T."/>
            <person name="Manabe T."/>
            <person name="Gomi K."/>
            <person name="Tabuchi M."/>
            <person name="Akimitsu K."/>
            <person name="Kataoka I."/>
        </authorList>
    </citation>
    <scope>NUCLEOTIDE SEQUENCE [LARGE SCALE GENOMIC DNA]</scope>
    <source>
        <strain evidence="10">cv. Fuchu</strain>
    </source>
</reference>
<name>A0A7J0H4J0_9ERIC</name>
<evidence type="ECO:0000256" key="6">
    <source>
        <dbReference type="SAM" id="MobiDB-lite"/>
    </source>
</evidence>
<dbReference type="InterPro" id="IPR004263">
    <property type="entry name" value="Exostosin"/>
</dbReference>
<evidence type="ECO:0000313" key="10">
    <source>
        <dbReference type="Proteomes" id="UP000585474"/>
    </source>
</evidence>
<dbReference type="PANTHER" id="PTHR11062:SF282">
    <property type="entry name" value="XYLOGLUCAN GALACTOSYLTRANSFERASE GT11-RELATED"/>
    <property type="match status" value="1"/>
</dbReference>
<evidence type="ECO:0000256" key="1">
    <source>
        <dbReference type="ARBA" id="ARBA00004323"/>
    </source>
</evidence>
<dbReference type="Pfam" id="PF03016">
    <property type="entry name" value="Exostosin_GT47"/>
    <property type="match status" value="2"/>
</dbReference>
<accession>A0A7J0H4J0</accession>
<keyword evidence="7" id="KW-0812">Transmembrane</keyword>
<proteinExistence type="inferred from homology"/>
<dbReference type="EMBL" id="BJWL01000026">
    <property type="protein sequence ID" value="GFZ18023.1"/>
    <property type="molecule type" value="Genomic_DNA"/>
</dbReference>
<evidence type="ECO:0000256" key="2">
    <source>
        <dbReference type="ARBA" id="ARBA00010271"/>
    </source>
</evidence>
<evidence type="ECO:0000256" key="5">
    <source>
        <dbReference type="ARBA" id="ARBA00023034"/>
    </source>
</evidence>
<evidence type="ECO:0000313" key="9">
    <source>
        <dbReference type="EMBL" id="GFZ18023.1"/>
    </source>
</evidence>
<keyword evidence="5" id="KW-0333">Golgi apparatus</keyword>
<comment type="caution">
    <text evidence="9">The sequence shown here is derived from an EMBL/GenBank/DDBJ whole genome shotgun (WGS) entry which is preliminary data.</text>
</comment>
<feature type="domain" description="Exostosin GT47" evidence="8">
    <location>
        <begin position="183"/>
        <end position="376"/>
    </location>
</feature>
<dbReference type="GO" id="GO:0000139">
    <property type="term" value="C:Golgi membrane"/>
    <property type="evidence" value="ECO:0007669"/>
    <property type="project" value="UniProtKB-SubCell"/>
</dbReference>
<evidence type="ECO:0000256" key="3">
    <source>
        <dbReference type="ARBA" id="ARBA00022676"/>
    </source>
</evidence>
<protein>
    <submittedName>
        <fullName evidence="9">Exostosin family protein</fullName>
    </submittedName>
</protein>
<dbReference type="OrthoDB" id="1924787at2759"/>
<dbReference type="PANTHER" id="PTHR11062">
    <property type="entry name" value="EXOSTOSIN HEPARAN SULFATE GLYCOSYLTRANSFERASE -RELATED"/>
    <property type="match status" value="1"/>
</dbReference>
<feature type="region of interest" description="Disordered" evidence="6">
    <location>
        <begin position="54"/>
        <end position="173"/>
    </location>
</feature>
<feature type="transmembrane region" description="Helical" evidence="7">
    <location>
        <begin position="12"/>
        <end position="30"/>
    </location>
</feature>
<comment type="subcellular location">
    <subcellularLocation>
        <location evidence="1">Golgi apparatus membrane</location>
        <topology evidence="1">Single-pass type II membrane protein</topology>
    </subcellularLocation>
</comment>
<feature type="compositionally biased region" description="Basic and acidic residues" evidence="6">
    <location>
        <begin position="71"/>
        <end position="89"/>
    </location>
</feature>
<keyword evidence="7" id="KW-1133">Transmembrane helix</keyword>
<keyword evidence="10" id="KW-1185">Reference proteome</keyword>
<evidence type="ECO:0000256" key="4">
    <source>
        <dbReference type="ARBA" id="ARBA00022968"/>
    </source>
</evidence>
<dbReference type="AlphaFoldDB" id="A0A7J0H4J0"/>